<name>A0A8X6KIB7_TRICU</name>
<dbReference type="Pfam" id="PF00629">
    <property type="entry name" value="MAM"/>
    <property type="match status" value="1"/>
</dbReference>
<reference evidence="2" key="1">
    <citation type="submission" date="2020-07" db="EMBL/GenBank/DDBJ databases">
        <title>Multicomponent nature underlies the extraordinary mechanical properties of spider dragline silk.</title>
        <authorList>
            <person name="Kono N."/>
            <person name="Nakamura H."/>
            <person name="Mori M."/>
            <person name="Yoshida Y."/>
            <person name="Ohtoshi R."/>
            <person name="Malay A.D."/>
            <person name="Moran D.A.P."/>
            <person name="Tomita M."/>
            <person name="Numata K."/>
            <person name="Arakawa K."/>
        </authorList>
    </citation>
    <scope>NUCLEOTIDE SEQUENCE</scope>
</reference>
<gene>
    <name evidence="2" type="primary">NCL1_28981</name>
    <name evidence="2" type="ORF">TNCT_113771</name>
</gene>
<dbReference type="EMBL" id="BMAO01031304">
    <property type="protein sequence ID" value="GFQ74056.1"/>
    <property type="molecule type" value="Genomic_DNA"/>
</dbReference>
<dbReference type="PANTHER" id="PTHR23282:SF101">
    <property type="entry name" value="MAM DOMAIN-CONTAINING PROTEIN"/>
    <property type="match status" value="1"/>
</dbReference>
<evidence type="ECO:0000313" key="3">
    <source>
        <dbReference type="Proteomes" id="UP000887116"/>
    </source>
</evidence>
<evidence type="ECO:0000313" key="2">
    <source>
        <dbReference type="EMBL" id="GFQ74056.1"/>
    </source>
</evidence>
<dbReference type="PROSITE" id="PS50060">
    <property type="entry name" value="MAM_2"/>
    <property type="match status" value="2"/>
</dbReference>
<feature type="domain" description="MAM" evidence="1">
    <location>
        <begin position="78"/>
        <end position="122"/>
    </location>
</feature>
<keyword evidence="3" id="KW-1185">Reference proteome</keyword>
<proteinExistence type="predicted"/>
<feature type="domain" description="MAM" evidence="1">
    <location>
        <begin position="124"/>
        <end position="187"/>
    </location>
</feature>
<accession>A0A8X6KIB7</accession>
<dbReference type="PANTHER" id="PTHR23282">
    <property type="entry name" value="APICAL ENDOSOMAL GLYCOPROTEIN PRECURSOR"/>
    <property type="match status" value="1"/>
</dbReference>
<evidence type="ECO:0000259" key="1">
    <source>
        <dbReference type="PROSITE" id="PS50060"/>
    </source>
</evidence>
<protein>
    <submittedName>
        <fullName evidence="2">MAM and LDL-receptor class A domain-containing protein 2</fullName>
    </submittedName>
</protein>
<dbReference type="GO" id="GO:0016020">
    <property type="term" value="C:membrane"/>
    <property type="evidence" value="ECO:0007669"/>
    <property type="project" value="InterPro"/>
</dbReference>
<dbReference type="AlphaFoldDB" id="A0A8X6KIB7"/>
<organism evidence="2 3">
    <name type="scientific">Trichonephila clavata</name>
    <name type="common">Joro spider</name>
    <name type="synonym">Nephila clavata</name>
    <dbReference type="NCBI Taxonomy" id="2740835"/>
    <lineage>
        <taxon>Eukaryota</taxon>
        <taxon>Metazoa</taxon>
        <taxon>Ecdysozoa</taxon>
        <taxon>Arthropoda</taxon>
        <taxon>Chelicerata</taxon>
        <taxon>Arachnida</taxon>
        <taxon>Araneae</taxon>
        <taxon>Araneomorphae</taxon>
        <taxon>Entelegynae</taxon>
        <taxon>Araneoidea</taxon>
        <taxon>Nephilidae</taxon>
        <taxon>Trichonephila</taxon>
    </lineage>
</organism>
<dbReference type="InterPro" id="IPR051560">
    <property type="entry name" value="MAM_domain-containing"/>
</dbReference>
<dbReference type="Proteomes" id="UP000887116">
    <property type="component" value="Unassembled WGS sequence"/>
</dbReference>
<sequence length="187" mass="21419">MSIEEQQICFVLFYTKKEFYIAWSKQCIEALTLRDHNSKSSGGISCLFSRIVPTTGKFIGTFRTTWLITKVQNTTISEWRYAEANVDITEDYQFQFTAFIESSKEVVVAIDDVKLIPGRCPETGFCDFEEDICSWKYGEGQYKWDRIRASSKGIQKIGPNFDNTLGTNNGKKVNLDKLAFLVVDVKE</sequence>
<dbReference type="InterPro" id="IPR000998">
    <property type="entry name" value="MAM_dom"/>
</dbReference>
<dbReference type="Gene3D" id="2.60.120.200">
    <property type="match status" value="1"/>
</dbReference>
<comment type="caution">
    <text evidence="2">The sequence shown here is derived from an EMBL/GenBank/DDBJ whole genome shotgun (WGS) entry which is preliminary data.</text>
</comment>
<dbReference type="OrthoDB" id="6435751at2759"/>